<keyword evidence="3" id="KW-1185">Reference proteome</keyword>
<evidence type="ECO:0000313" key="2">
    <source>
        <dbReference type="EMBL" id="CAF9910663.1"/>
    </source>
</evidence>
<feature type="region of interest" description="Disordered" evidence="1">
    <location>
        <begin position="31"/>
        <end position="52"/>
    </location>
</feature>
<dbReference type="Proteomes" id="UP000664203">
    <property type="component" value="Unassembled WGS sequence"/>
</dbReference>
<dbReference type="OrthoDB" id="5275601at2759"/>
<proteinExistence type="predicted"/>
<protein>
    <submittedName>
        <fullName evidence="2">Uncharacterized protein</fullName>
    </submittedName>
</protein>
<dbReference type="AlphaFoldDB" id="A0A8H3EUM7"/>
<feature type="compositionally biased region" description="Pro residues" evidence="1">
    <location>
        <begin position="36"/>
        <end position="52"/>
    </location>
</feature>
<reference evidence="2" key="1">
    <citation type="submission" date="2021-03" db="EMBL/GenBank/DDBJ databases">
        <authorList>
            <person name="Tagirdzhanova G."/>
        </authorList>
    </citation>
    <scope>NUCLEOTIDE SEQUENCE</scope>
</reference>
<evidence type="ECO:0000313" key="3">
    <source>
        <dbReference type="Proteomes" id="UP000664203"/>
    </source>
</evidence>
<gene>
    <name evidence="2" type="ORF">ALECFALPRED_006788</name>
</gene>
<evidence type="ECO:0000256" key="1">
    <source>
        <dbReference type="SAM" id="MobiDB-lite"/>
    </source>
</evidence>
<sequence>MPTLNDGFEIYDHDNKELLEVRHQKRAKVKVLEPIEPNPPPESQTQATPPPKRIFQETLDLFRSKTLSKNNTNEETIATSKPSPEEDIMTDTMAQLNEKGYVRLPSLRQLLPEGDHAPEPEGNIDRPYYNEWIHCEGLVAWWDNRTGKGMIIDHRNHLEHKIELKDIKWSNYGALIPGSMVEYEYSDDGTNKGFSKFWVISGCEYVLWKDAWADDMKYLYMQKVKQEHYERELRGV</sequence>
<comment type="caution">
    <text evidence="2">The sequence shown here is derived from an EMBL/GenBank/DDBJ whole genome shotgun (WGS) entry which is preliminary data.</text>
</comment>
<accession>A0A8H3EUM7</accession>
<dbReference type="EMBL" id="CAJPDR010000044">
    <property type="protein sequence ID" value="CAF9910663.1"/>
    <property type="molecule type" value="Genomic_DNA"/>
</dbReference>
<name>A0A8H3EUM7_9LECA</name>
<organism evidence="2 3">
    <name type="scientific">Alectoria fallacina</name>
    <dbReference type="NCBI Taxonomy" id="1903189"/>
    <lineage>
        <taxon>Eukaryota</taxon>
        <taxon>Fungi</taxon>
        <taxon>Dikarya</taxon>
        <taxon>Ascomycota</taxon>
        <taxon>Pezizomycotina</taxon>
        <taxon>Lecanoromycetes</taxon>
        <taxon>OSLEUM clade</taxon>
        <taxon>Lecanoromycetidae</taxon>
        <taxon>Lecanorales</taxon>
        <taxon>Lecanorineae</taxon>
        <taxon>Parmeliaceae</taxon>
        <taxon>Alectoria</taxon>
    </lineage>
</organism>